<gene>
    <name evidence="3" type="ORF">PRCB_17875</name>
</gene>
<evidence type="ECO:0000259" key="2">
    <source>
        <dbReference type="Pfam" id="PF12804"/>
    </source>
</evidence>
<organism evidence="3 4">
    <name type="scientific">Pantoea rodasii</name>
    <dbReference type="NCBI Taxonomy" id="1076549"/>
    <lineage>
        <taxon>Bacteria</taxon>
        <taxon>Pseudomonadati</taxon>
        <taxon>Pseudomonadota</taxon>
        <taxon>Gammaproteobacteria</taxon>
        <taxon>Enterobacterales</taxon>
        <taxon>Erwiniaceae</taxon>
        <taxon>Pantoea</taxon>
    </lineage>
</organism>
<dbReference type="AlphaFoldDB" id="A0A2M9W9U4"/>
<evidence type="ECO:0000313" key="3">
    <source>
        <dbReference type="EMBL" id="PJZ04258.1"/>
    </source>
</evidence>
<dbReference type="PANTHER" id="PTHR43777:SF1">
    <property type="entry name" value="MOLYBDENUM COFACTOR CYTIDYLYLTRANSFERASE"/>
    <property type="match status" value="1"/>
</dbReference>
<dbReference type="Pfam" id="PF12804">
    <property type="entry name" value="NTP_transf_3"/>
    <property type="match status" value="1"/>
</dbReference>
<dbReference type="Gene3D" id="3.90.550.10">
    <property type="entry name" value="Spore Coat Polysaccharide Biosynthesis Protein SpsA, Chain A"/>
    <property type="match status" value="1"/>
</dbReference>
<dbReference type="GO" id="GO:0016779">
    <property type="term" value="F:nucleotidyltransferase activity"/>
    <property type="evidence" value="ECO:0007669"/>
    <property type="project" value="UniProtKB-ARBA"/>
</dbReference>
<dbReference type="SUPFAM" id="SSF53448">
    <property type="entry name" value="Nucleotide-diphospho-sugar transferases"/>
    <property type="match status" value="1"/>
</dbReference>
<protein>
    <submittedName>
        <fullName evidence="3">Nucleotidyltransferase family protein</fullName>
    </submittedName>
</protein>
<accession>A0A2M9W9U4</accession>
<dbReference type="PANTHER" id="PTHR43777">
    <property type="entry name" value="MOLYBDENUM COFACTOR CYTIDYLYLTRANSFERASE"/>
    <property type="match status" value="1"/>
</dbReference>
<name>A0A2M9W9U4_9GAMM</name>
<feature type="domain" description="MobA-like NTP transferase" evidence="2">
    <location>
        <begin position="1"/>
        <end position="152"/>
    </location>
</feature>
<sequence length="183" mass="19675">MAAGLSRRFRETGHGNKLNAMLNGKAVLQHAFDNARASGMDVFVLTRPEDEQLHQLLPSPSLLKYTSEGLSDSIAASVRAVPDYDGWLIALGDMPFISPSSFQAVSKGLQVSAMARADVDGIIGHPVGFSRALYPQLIALRGDTGARGLLSSVSLTTVSLHDRGCLTDIDTYEDLLRFSSKDL</sequence>
<dbReference type="InterPro" id="IPR025877">
    <property type="entry name" value="MobA-like_NTP_Trfase"/>
</dbReference>
<dbReference type="Proteomes" id="UP000232062">
    <property type="component" value="Unassembled WGS sequence"/>
</dbReference>
<dbReference type="CDD" id="cd04182">
    <property type="entry name" value="GT_2_like_f"/>
    <property type="match status" value="1"/>
</dbReference>
<proteinExistence type="predicted"/>
<comment type="caution">
    <text evidence="3">The sequence shown here is derived from an EMBL/GenBank/DDBJ whole genome shotgun (WGS) entry which is preliminary data.</text>
</comment>
<dbReference type="STRING" id="1076549.HA45_21310"/>
<evidence type="ECO:0000313" key="4">
    <source>
        <dbReference type="Proteomes" id="UP000232062"/>
    </source>
</evidence>
<dbReference type="InterPro" id="IPR029044">
    <property type="entry name" value="Nucleotide-diphossugar_trans"/>
</dbReference>
<evidence type="ECO:0000256" key="1">
    <source>
        <dbReference type="ARBA" id="ARBA00022842"/>
    </source>
</evidence>
<dbReference type="OrthoDB" id="5298023at2"/>
<keyword evidence="4" id="KW-1185">Reference proteome</keyword>
<reference evidence="3 4" key="1">
    <citation type="submission" date="2017-11" db="EMBL/GenBank/DDBJ databases">
        <title>The genome sequence of Pantoea rodasii DSM 26611.</title>
        <authorList>
            <person name="Gao J."/>
            <person name="Mao X."/>
            <person name="Sun J."/>
        </authorList>
    </citation>
    <scope>NUCLEOTIDE SEQUENCE [LARGE SCALE GENOMIC DNA]</scope>
    <source>
        <strain evidence="3 4">DSM 26611</strain>
    </source>
</reference>
<dbReference type="EMBL" id="PIQI01000025">
    <property type="protein sequence ID" value="PJZ04258.1"/>
    <property type="molecule type" value="Genomic_DNA"/>
</dbReference>
<keyword evidence="1" id="KW-0460">Magnesium</keyword>
<keyword evidence="3" id="KW-0808">Transferase</keyword>